<dbReference type="Gene3D" id="1.10.3210.10">
    <property type="entry name" value="Hypothetical protein af1432"/>
    <property type="match status" value="1"/>
</dbReference>
<dbReference type="InterPro" id="IPR011006">
    <property type="entry name" value="CheY-like_superfamily"/>
</dbReference>
<reference evidence="6 7" key="1">
    <citation type="submission" date="2020-08" db="EMBL/GenBank/DDBJ databases">
        <authorList>
            <person name="Kim C.M."/>
        </authorList>
    </citation>
    <scope>NUCLEOTIDE SEQUENCE [LARGE SCALE GENOMIC DNA]</scope>
    <source>
        <strain evidence="6 7">SR9</strain>
    </source>
</reference>
<organism evidence="6 7">
    <name type="scientific">Aquipseudomonas guryensis</name>
    <dbReference type="NCBI Taxonomy" id="2759165"/>
    <lineage>
        <taxon>Bacteria</taxon>
        <taxon>Pseudomonadati</taxon>
        <taxon>Pseudomonadota</taxon>
        <taxon>Gammaproteobacteria</taxon>
        <taxon>Pseudomonadales</taxon>
        <taxon>Pseudomonadaceae</taxon>
        <taxon>Aquipseudomonas</taxon>
    </lineage>
</organism>
<dbReference type="InterPro" id="IPR050595">
    <property type="entry name" value="Bact_response_regulator"/>
</dbReference>
<dbReference type="SUPFAM" id="SSF52172">
    <property type="entry name" value="CheY-like"/>
    <property type="match status" value="1"/>
</dbReference>
<dbReference type="GO" id="GO:0000160">
    <property type="term" value="P:phosphorelay signal transduction system"/>
    <property type="evidence" value="ECO:0007669"/>
    <property type="project" value="UniProtKB-KW"/>
</dbReference>
<evidence type="ECO:0000259" key="4">
    <source>
        <dbReference type="PROSITE" id="PS50110"/>
    </source>
</evidence>
<dbReference type="PROSITE" id="PS51833">
    <property type="entry name" value="HDOD"/>
    <property type="match status" value="1"/>
</dbReference>
<evidence type="ECO:0000256" key="2">
    <source>
        <dbReference type="ARBA" id="ARBA00023012"/>
    </source>
</evidence>
<sequence length="375" mass="40766">MRVIILEDDAWIADLLRQIVHSLRPQAQISCQVSVSAALAEWQRQSADLVICDWNLPDGPGTRLLEQIRKQDSQIPLVMITGRADRDSVLEVRSLRINAFISKPFQMPKVLDCLNRLLPSADLSFPASSSLASNFSEFLSSQAADELDMPLQAGTLDKLRALGRQPADLRQLHNLGRDEPAITARLLAAANSAQYSSGGEVCLSLTQALQTLGAGTSLNIALGLALNPAAELEDAELQLQAMAAYEQIQVLCQRLAELAAACRLDPAPLHSAALLHRMGELCVLQQAQRWRNSGHTLSLEELSQALSGASSEVAARLKIHWRLPNPLRELIGACYALPTINTKREAIVMHLAASELGPQPDSAKLARLRRLAGLS</sequence>
<keyword evidence="1 3" id="KW-0597">Phosphoprotein</keyword>
<protein>
    <submittedName>
        <fullName evidence="6">HDOD domain-containing protein</fullName>
    </submittedName>
</protein>
<accession>A0A7W4DFD7</accession>
<evidence type="ECO:0000313" key="6">
    <source>
        <dbReference type="EMBL" id="MBB1521466.1"/>
    </source>
</evidence>
<dbReference type="RefSeq" id="WP_182835396.1">
    <property type="nucleotide sequence ID" value="NZ_JACJFN010000006.1"/>
</dbReference>
<dbReference type="PANTHER" id="PTHR44591">
    <property type="entry name" value="STRESS RESPONSE REGULATOR PROTEIN 1"/>
    <property type="match status" value="1"/>
</dbReference>
<dbReference type="CDD" id="cd00156">
    <property type="entry name" value="REC"/>
    <property type="match status" value="1"/>
</dbReference>
<dbReference type="SMART" id="SM00448">
    <property type="entry name" value="REC"/>
    <property type="match status" value="1"/>
</dbReference>
<dbReference type="Gene3D" id="3.40.50.2300">
    <property type="match status" value="1"/>
</dbReference>
<feature type="domain" description="HDOD" evidence="5">
    <location>
        <begin position="149"/>
        <end position="337"/>
    </location>
</feature>
<evidence type="ECO:0000313" key="7">
    <source>
        <dbReference type="Proteomes" id="UP000581189"/>
    </source>
</evidence>
<name>A0A7W4DFD7_9GAMM</name>
<dbReference type="InterPro" id="IPR013976">
    <property type="entry name" value="HDOD"/>
</dbReference>
<evidence type="ECO:0000259" key="5">
    <source>
        <dbReference type="PROSITE" id="PS51833"/>
    </source>
</evidence>
<feature type="domain" description="Response regulatory" evidence="4">
    <location>
        <begin position="2"/>
        <end position="118"/>
    </location>
</feature>
<dbReference type="EMBL" id="JACJFN010000006">
    <property type="protein sequence ID" value="MBB1521466.1"/>
    <property type="molecule type" value="Genomic_DNA"/>
</dbReference>
<dbReference type="PROSITE" id="PS50110">
    <property type="entry name" value="RESPONSE_REGULATORY"/>
    <property type="match status" value="1"/>
</dbReference>
<evidence type="ECO:0000256" key="3">
    <source>
        <dbReference type="PROSITE-ProRule" id="PRU00169"/>
    </source>
</evidence>
<dbReference type="Pfam" id="PF08668">
    <property type="entry name" value="HDOD"/>
    <property type="match status" value="1"/>
</dbReference>
<dbReference type="PANTHER" id="PTHR44591:SF14">
    <property type="entry name" value="PROTEIN PILG"/>
    <property type="match status" value="1"/>
</dbReference>
<dbReference type="Proteomes" id="UP000581189">
    <property type="component" value="Unassembled WGS sequence"/>
</dbReference>
<dbReference type="SUPFAM" id="SSF109604">
    <property type="entry name" value="HD-domain/PDEase-like"/>
    <property type="match status" value="1"/>
</dbReference>
<dbReference type="AlphaFoldDB" id="A0A7W4DFD7"/>
<evidence type="ECO:0000256" key="1">
    <source>
        <dbReference type="ARBA" id="ARBA00022553"/>
    </source>
</evidence>
<keyword evidence="7" id="KW-1185">Reference proteome</keyword>
<proteinExistence type="predicted"/>
<dbReference type="InterPro" id="IPR001789">
    <property type="entry name" value="Sig_transdc_resp-reg_receiver"/>
</dbReference>
<comment type="caution">
    <text evidence="6">The sequence shown here is derived from an EMBL/GenBank/DDBJ whole genome shotgun (WGS) entry which is preliminary data.</text>
</comment>
<gene>
    <name evidence="6" type="ORF">H3H45_19675</name>
</gene>
<feature type="modified residue" description="4-aspartylphosphate" evidence="3">
    <location>
        <position position="53"/>
    </location>
</feature>
<keyword evidence="2" id="KW-0902">Two-component regulatory system</keyword>
<dbReference type="Pfam" id="PF00072">
    <property type="entry name" value="Response_reg"/>
    <property type="match status" value="1"/>
</dbReference>